<gene>
    <name evidence="6" type="ORF">Pph01_36600</name>
</gene>
<feature type="domain" description="DALR anticodon binding" evidence="5">
    <location>
        <begin position="124"/>
        <end position="236"/>
    </location>
</feature>
<evidence type="ECO:0000313" key="7">
    <source>
        <dbReference type="Proteomes" id="UP000622547"/>
    </source>
</evidence>
<sequence>MPQGLPRPRVSGVTPARLGPLLGAPPVPQGPWDREAVVVSAAALKAARGRPPRDAAEEIAEGLRGHDGVAGVRVRPNAFLEIVLAVPGEIAREIVTAGSPGTPRVSLPGLPDFPRTWENPGFVVRFAHARAAAVLRWARDLGVPGEGFRPEALDDPRDRAVLRVLAELPSRAAGREPAWEAYGERLALAYHDAHEHAPAVPAGDRRADEVHTARVWLARAVQAVLRDLYGELPSKL</sequence>
<keyword evidence="2" id="KW-0547">Nucleotide-binding</keyword>
<organism evidence="6 7">
    <name type="scientific">Planotetraspora phitsanulokensis</name>
    <dbReference type="NCBI Taxonomy" id="575192"/>
    <lineage>
        <taxon>Bacteria</taxon>
        <taxon>Bacillati</taxon>
        <taxon>Actinomycetota</taxon>
        <taxon>Actinomycetes</taxon>
        <taxon>Streptosporangiales</taxon>
        <taxon>Streptosporangiaceae</taxon>
        <taxon>Planotetraspora</taxon>
    </lineage>
</organism>
<keyword evidence="3" id="KW-0067">ATP-binding</keyword>
<dbReference type="GO" id="GO:0005524">
    <property type="term" value="F:ATP binding"/>
    <property type="evidence" value="ECO:0007669"/>
    <property type="project" value="UniProtKB-KW"/>
</dbReference>
<proteinExistence type="predicted"/>
<keyword evidence="7" id="KW-1185">Reference proteome</keyword>
<protein>
    <recommendedName>
        <fullName evidence="5">DALR anticodon binding domain-containing protein</fullName>
    </recommendedName>
</protein>
<evidence type="ECO:0000256" key="3">
    <source>
        <dbReference type="ARBA" id="ARBA00022840"/>
    </source>
</evidence>
<dbReference type="AlphaFoldDB" id="A0A8J3U5Z0"/>
<dbReference type="SMART" id="SM00836">
    <property type="entry name" value="DALR_1"/>
    <property type="match status" value="1"/>
</dbReference>
<keyword evidence="1" id="KW-0436">Ligase</keyword>
<evidence type="ECO:0000256" key="4">
    <source>
        <dbReference type="SAM" id="MobiDB-lite"/>
    </source>
</evidence>
<dbReference type="GO" id="GO:0004814">
    <property type="term" value="F:arginine-tRNA ligase activity"/>
    <property type="evidence" value="ECO:0007669"/>
    <property type="project" value="InterPro"/>
</dbReference>
<evidence type="ECO:0000256" key="2">
    <source>
        <dbReference type="ARBA" id="ARBA00022741"/>
    </source>
</evidence>
<evidence type="ECO:0000256" key="1">
    <source>
        <dbReference type="ARBA" id="ARBA00022598"/>
    </source>
</evidence>
<accession>A0A8J3U5Z0</accession>
<dbReference type="InterPro" id="IPR008909">
    <property type="entry name" value="DALR_anticod-bd"/>
</dbReference>
<dbReference type="Proteomes" id="UP000622547">
    <property type="component" value="Unassembled WGS sequence"/>
</dbReference>
<dbReference type="SUPFAM" id="SSF47323">
    <property type="entry name" value="Anticodon-binding domain of a subclass of class I aminoacyl-tRNA synthetases"/>
    <property type="match status" value="1"/>
</dbReference>
<dbReference type="EMBL" id="BOOP01000015">
    <property type="protein sequence ID" value="GII38657.1"/>
    <property type="molecule type" value="Genomic_DNA"/>
</dbReference>
<dbReference type="GO" id="GO:0006420">
    <property type="term" value="P:arginyl-tRNA aminoacylation"/>
    <property type="evidence" value="ECO:0007669"/>
    <property type="project" value="InterPro"/>
</dbReference>
<dbReference type="Gene3D" id="1.10.730.10">
    <property type="entry name" value="Isoleucyl-tRNA Synthetase, Domain 1"/>
    <property type="match status" value="1"/>
</dbReference>
<evidence type="ECO:0000313" key="6">
    <source>
        <dbReference type="EMBL" id="GII38657.1"/>
    </source>
</evidence>
<name>A0A8J3U5Z0_9ACTN</name>
<feature type="region of interest" description="Disordered" evidence="4">
    <location>
        <begin position="1"/>
        <end position="27"/>
    </location>
</feature>
<comment type="caution">
    <text evidence="6">The sequence shown here is derived from an EMBL/GenBank/DDBJ whole genome shotgun (WGS) entry which is preliminary data.</text>
</comment>
<dbReference type="InterPro" id="IPR009080">
    <property type="entry name" value="tRNAsynth_Ia_anticodon-bd"/>
</dbReference>
<reference evidence="6 7" key="1">
    <citation type="submission" date="2021-01" db="EMBL/GenBank/DDBJ databases">
        <title>Whole genome shotgun sequence of Planotetraspora phitsanulokensis NBRC 104273.</title>
        <authorList>
            <person name="Komaki H."/>
            <person name="Tamura T."/>
        </authorList>
    </citation>
    <scope>NUCLEOTIDE SEQUENCE [LARGE SCALE GENOMIC DNA]</scope>
    <source>
        <strain evidence="6 7">NBRC 104273</strain>
    </source>
</reference>
<evidence type="ECO:0000259" key="5">
    <source>
        <dbReference type="SMART" id="SM00836"/>
    </source>
</evidence>